<evidence type="ECO:0000313" key="1">
    <source>
        <dbReference type="EMBL" id="APB33518.1"/>
    </source>
</evidence>
<proteinExistence type="predicted"/>
<dbReference type="STRING" id="1188229.GlitD10_1198"/>
<dbReference type="Proteomes" id="UP000180235">
    <property type="component" value="Chromosome"/>
</dbReference>
<gene>
    <name evidence="1" type="ORF">GlitD10_1198</name>
</gene>
<keyword evidence="2" id="KW-1185">Reference proteome</keyword>
<evidence type="ECO:0000313" key="2">
    <source>
        <dbReference type="Proteomes" id="UP000180235"/>
    </source>
</evidence>
<sequence length="254" mass="28844">MLIVKVWHLDRPLLPEDVEDLSPTLRLSKKSLLKAAFRGFFVDDVETVHQAAWFRGFLAGEKVEFYVEGSGTYELANMDLVSREVYLVRAEAPPASPPLIFFSYQTEYPEASTQIERVLEQTVAQIGRTHRLGQKLRIERPHRLADGTVRLDTDVRRLIRQALMVIADTTLITSVQGKGFPSPNVCLEVGYALVSKKPYQIKLVEWPAPEPQTQGAIFPFSISDELRLIPQDETDLAQKLAIELTDVLKRFRLI</sequence>
<dbReference type="EMBL" id="CP017675">
    <property type="protein sequence ID" value="APB33518.1"/>
    <property type="molecule type" value="Genomic_DNA"/>
</dbReference>
<organism evidence="1 2">
    <name type="scientific">Gloeomargarita lithophora Alchichica-D10</name>
    <dbReference type="NCBI Taxonomy" id="1188229"/>
    <lineage>
        <taxon>Bacteria</taxon>
        <taxon>Bacillati</taxon>
        <taxon>Cyanobacteriota</taxon>
        <taxon>Cyanophyceae</taxon>
        <taxon>Gloeomargaritales</taxon>
        <taxon>Gloeomargaritaceae</taxon>
        <taxon>Gloeomargarita</taxon>
    </lineage>
</organism>
<dbReference type="OrthoDB" id="508212at2"/>
<name>A0A1J0AC57_9CYAN</name>
<dbReference type="AlphaFoldDB" id="A0A1J0AC57"/>
<dbReference type="KEGG" id="glt:GlitD10_1198"/>
<dbReference type="RefSeq" id="WP_071454094.1">
    <property type="nucleotide sequence ID" value="NZ_CP017675.1"/>
</dbReference>
<reference evidence="1 2" key="1">
    <citation type="submission" date="2016-10" db="EMBL/GenBank/DDBJ databases">
        <title>Description of Gloeomargarita lithophora gen. nov., sp. nov., a thylakoid-bearing basal-branching cyanobacterium with intracellular carbonates, and proposal for Gloeomargaritales ord. nov.</title>
        <authorList>
            <person name="Moreira D."/>
            <person name="Tavera R."/>
            <person name="Benzerara K."/>
            <person name="Skouri-Panet F."/>
            <person name="Couradeau E."/>
            <person name="Gerard E."/>
            <person name="Loussert C."/>
            <person name="Novelo E."/>
            <person name="Zivanovic Y."/>
            <person name="Lopez-Garcia P."/>
        </authorList>
    </citation>
    <scope>NUCLEOTIDE SEQUENCE [LARGE SCALE GENOMIC DNA]</scope>
    <source>
        <strain evidence="1 2">D10</strain>
    </source>
</reference>
<protein>
    <submittedName>
        <fullName evidence="1">Uncharacterized protein</fullName>
    </submittedName>
</protein>
<accession>A0A1J0AC57</accession>